<dbReference type="SUPFAM" id="SSF48371">
    <property type="entry name" value="ARM repeat"/>
    <property type="match status" value="1"/>
</dbReference>
<dbReference type="InterPro" id="IPR016024">
    <property type="entry name" value="ARM-type_fold"/>
</dbReference>
<dbReference type="InterPro" id="IPR011989">
    <property type="entry name" value="ARM-like"/>
</dbReference>
<dbReference type="PROSITE" id="PS50303">
    <property type="entry name" value="PUM_HD"/>
    <property type="match status" value="1"/>
</dbReference>
<dbReference type="SMART" id="SM00025">
    <property type="entry name" value="Pumilio"/>
    <property type="match status" value="6"/>
</dbReference>
<proteinExistence type="predicted"/>
<evidence type="ECO:0000256" key="2">
    <source>
        <dbReference type="PROSITE-ProRule" id="PRU00317"/>
    </source>
</evidence>
<dbReference type="InterPro" id="IPR033133">
    <property type="entry name" value="PUM-HD"/>
</dbReference>
<dbReference type="GO" id="GO:0000288">
    <property type="term" value="P:nuclear-transcribed mRNA catabolic process, deadenylation-dependent decay"/>
    <property type="evidence" value="ECO:0007669"/>
    <property type="project" value="TreeGrafter"/>
</dbReference>
<name>A0AAD5SE70_9FUNG</name>
<organism evidence="5 6">
    <name type="scientific">Rhizophlyctis rosea</name>
    <dbReference type="NCBI Taxonomy" id="64517"/>
    <lineage>
        <taxon>Eukaryota</taxon>
        <taxon>Fungi</taxon>
        <taxon>Fungi incertae sedis</taxon>
        <taxon>Chytridiomycota</taxon>
        <taxon>Chytridiomycota incertae sedis</taxon>
        <taxon>Chytridiomycetes</taxon>
        <taxon>Rhizophlyctidales</taxon>
        <taxon>Rhizophlyctidaceae</taxon>
        <taxon>Rhizophlyctis</taxon>
    </lineage>
</organism>
<evidence type="ECO:0000313" key="6">
    <source>
        <dbReference type="Proteomes" id="UP001212841"/>
    </source>
</evidence>
<evidence type="ECO:0000256" key="1">
    <source>
        <dbReference type="ARBA" id="ARBA00022737"/>
    </source>
</evidence>
<dbReference type="EMBL" id="JADGJD010000961">
    <property type="protein sequence ID" value="KAJ3047437.1"/>
    <property type="molecule type" value="Genomic_DNA"/>
</dbReference>
<feature type="compositionally biased region" description="Polar residues" evidence="3">
    <location>
        <begin position="21"/>
        <end position="36"/>
    </location>
</feature>
<feature type="compositionally biased region" description="Polar residues" evidence="3">
    <location>
        <begin position="365"/>
        <end position="377"/>
    </location>
</feature>
<evidence type="ECO:0000313" key="5">
    <source>
        <dbReference type="EMBL" id="KAJ3047437.1"/>
    </source>
</evidence>
<dbReference type="AlphaFoldDB" id="A0AAD5SE70"/>
<dbReference type="Gene3D" id="1.25.10.10">
    <property type="entry name" value="Leucine-rich Repeat Variant"/>
    <property type="match status" value="1"/>
</dbReference>
<gene>
    <name evidence="5" type="ORF">HK097_011536</name>
</gene>
<evidence type="ECO:0000256" key="3">
    <source>
        <dbReference type="SAM" id="MobiDB-lite"/>
    </source>
</evidence>
<dbReference type="InterPro" id="IPR052645">
    <property type="entry name" value="Pumilio_domain_protein"/>
</dbReference>
<feature type="non-terminal residue" evidence="5">
    <location>
        <position position="1253"/>
    </location>
</feature>
<accession>A0AAD5SE70</accession>
<evidence type="ECO:0000259" key="4">
    <source>
        <dbReference type="PROSITE" id="PS50303"/>
    </source>
</evidence>
<sequence>MELASMANRIADAAASEGKFVTTSHPSTQPDINSNVDIDDDLPPLMQIGKRPREEGVEDAESPDTKRLKGHEQGIDSDMIINTTSSAEGFNPAEGSSRLEHADFGMNLGSTSTDVGELNFVNGPGPMPLPIELQSLFDSCGLPTPQSPASYALYNPNLRNVRAPSRPQSPRLVRMPSNMALQMVDAVKSGAAAASSSSQSASVAETPTSSGYTSYAQRTFSTSESSPFVVNTMSSMTSDSSTQFAGMDIGMNMSGYSGVSGYVTNLSQEEASPVLSTPQTAAPMTAASDMNVTSISPFSYSSGGPSLPSISSMLASAGPEISSNLADLTTTSTNPTSSYSTTLYQSPTTNLAPTFTTPDPIPGTMNPSADGNAPTSNDFIPLEGPVVVRRHAFRVGDIVVVEGIDGKEYYGQIKEFFLAVGKGVEIGEEPDDDKWFKMIWLDPEVPRHREAILFARSLERGEFKIDQHETIEAMACIKRVQEKKNVKPPSAASSRRSSIFRSGTAATSGSEAASVAASAVVTGAGRTTGGKRGSMVAMQGPSVSVVGTAKTELDQLHQLALLKGLKCGQYIGMVAPMLSSHIHLFLNLFGRTFIEWITWMQQSDYTRFLEYFTRITKEEFFRAEHLSKGGDPLTFPKVGAEYLKDLTTLPSGTCRVSRFALTLFGTHFVEVEGLPRRIGKFLDLAQAFARTYRPELYGWCPLQMYRTTEFYPFHLVQLGRIAALLPELSITCPPQLLADISHLSARASAASSLSATNKHVPSPTPSPGSDPETVTHHATAARRLSIQHKAPVGTLIPTSQWKNVYGPEFPTEYFVNAKTPSIGSGASVTKGGVGGVGVGGVQQGVVESLDMPGAGQILNGDTYAAVLPPLPEPRMNRRVDQNRLREMRKKLEGHATMKDVEALFAEVVDEAVDLCTDYIGNVVIQKIIEKSTDAHRLRLIEKVAPHMAAIGVHKNGTWVIQKMIDYAKTTTQIHHIINALKPFTPPLLLDQFGNYVVQCCLRLGTHRNQFVFDAMAAKCWEVGQGRFGSRAMRACLESQFTTKRQQKMVAVGIVGEAVRLCTNPNGAILITWLLDTSSLPGRYRVLAPKLVGSVGGLCCHKLASAVVLKLVNQRVELDARDTIIKEIFFTSDQSLEEILADQVHGVSVIQKILASACVSADEKLRLADRVRTVLSRMPEVKDNQMGYKRLLDELSVIPGGAGMMMGAVQGGDQDVVSPLTPGPGFFVGQLPASAGYFGQQQQSNGNGSTTPGS</sequence>
<dbReference type="PROSITE" id="PS50302">
    <property type="entry name" value="PUM"/>
    <property type="match status" value="2"/>
</dbReference>
<feature type="repeat" description="Pumilio" evidence="2">
    <location>
        <begin position="942"/>
        <end position="978"/>
    </location>
</feature>
<reference evidence="5" key="1">
    <citation type="submission" date="2020-05" db="EMBL/GenBank/DDBJ databases">
        <title>Phylogenomic resolution of chytrid fungi.</title>
        <authorList>
            <person name="Stajich J.E."/>
            <person name="Amses K."/>
            <person name="Simmons R."/>
            <person name="Seto K."/>
            <person name="Myers J."/>
            <person name="Bonds A."/>
            <person name="Quandt C.A."/>
            <person name="Barry K."/>
            <person name="Liu P."/>
            <person name="Grigoriev I."/>
            <person name="Longcore J.E."/>
            <person name="James T.Y."/>
        </authorList>
    </citation>
    <scope>NUCLEOTIDE SEQUENCE</scope>
    <source>
        <strain evidence="5">JEL0318</strain>
    </source>
</reference>
<keyword evidence="6" id="KW-1185">Reference proteome</keyword>
<dbReference type="Proteomes" id="UP001212841">
    <property type="component" value="Unassembled WGS sequence"/>
</dbReference>
<feature type="compositionally biased region" description="Low complexity" evidence="3">
    <location>
        <begin position="329"/>
        <end position="342"/>
    </location>
</feature>
<keyword evidence="1" id="KW-0677">Repeat</keyword>
<dbReference type="PANTHER" id="PTHR47093">
    <property type="entry name" value="PROTEIN JSN1-RELATED"/>
    <property type="match status" value="1"/>
</dbReference>
<protein>
    <recommendedName>
        <fullName evidence="4">PUM-HD domain-containing protein</fullName>
    </recommendedName>
</protein>
<feature type="region of interest" description="Disordered" evidence="3">
    <location>
        <begin position="326"/>
        <end position="377"/>
    </location>
</feature>
<feature type="compositionally biased region" description="Polar residues" evidence="3">
    <location>
        <begin position="343"/>
        <end position="357"/>
    </location>
</feature>
<comment type="caution">
    <text evidence="5">The sequence shown here is derived from an EMBL/GenBank/DDBJ whole genome shotgun (WGS) entry which is preliminary data.</text>
</comment>
<feature type="repeat" description="Pumilio" evidence="2">
    <location>
        <begin position="906"/>
        <end position="941"/>
    </location>
</feature>
<feature type="domain" description="PUM-HD" evidence="4">
    <location>
        <begin position="846"/>
        <end position="1198"/>
    </location>
</feature>
<dbReference type="Pfam" id="PF00806">
    <property type="entry name" value="PUF"/>
    <property type="match status" value="3"/>
</dbReference>
<feature type="region of interest" description="Disordered" evidence="3">
    <location>
        <begin position="17"/>
        <end position="70"/>
    </location>
</feature>
<dbReference type="GO" id="GO:0003723">
    <property type="term" value="F:RNA binding"/>
    <property type="evidence" value="ECO:0007669"/>
    <property type="project" value="InterPro"/>
</dbReference>
<dbReference type="PANTHER" id="PTHR47093:SF1">
    <property type="entry name" value="PROTEIN JSN1-RELATED"/>
    <property type="match status" value="1"/>
</dbReference>
<dbReference type="InterPro" id="IPR001313">
    <property type="entry name" value="Pumilio_RNA-bd_rpt"/>
</dbReference>
<feature type="region of interest" description="Disordered" evidence="3">
    <location>
        <begin position="754"/>
        <end position="776"/>
    </location>
</feature>